<dbReference type="PANTHER" id="PTHR40644:SF1">
    <property type="entry name" value="UPF0653 PROTEIN C607.02C"/>
    <property type="match status" value="1"/>
</dbReference>
<evidence type="ECO:0000313" key="4">
    <source>
        <dbReference type="Proteomes" id="UP001201980"/>
    </source>
</evidence>
<dbReference type="EMBL" id="JAKWBI020000043">
    <property type="protein sequence ID" value="KAJ2904851.1"/>
    <property type="molecule type" value="Genomic_DNA"/>
</dbReference>
<gene>
    <name evidence="3" type="ORF">MKZ38_007043</name>
</gene>
<dbReference type="PANTHER" id="PTHR40644">
    <property type="entry name" value="UPF0653 PROTEIN C607.02C"/>
    <property type="match status" value="1"/>
</dbReference>
<evidence type="ECO:0000313" key="3">
    <source>
        <dbReference type="EMBL" id="KAJ2904851.1"/>
    </source>
</evidence>
<evidence type="ECO:0000256" key="2">
    <source>
        <dbReference type="SAM" id="MobiDB-lite"/>
    </source>
</evidence>
<evidence type="ECO:0000256" key="1">
    <source>
        <dbReference type="SAM" id="Coils"/>
    </source>
</evidence>
<comment type="caution">
    <text evidence="3">The sequence shown here is derived from an EMBL/GenBank/DDBJ whole genome shotgun (WGS) entry which is preliminary data.</text>
</comment>
<feature type="region of interest" description="Disordered" evidence="2">
    <location>
        <begin position="1"/>
        <end position="113"/>
    </location>
</feature>
<evidence type="ECO:0008006" key="5">
    <source>
        <dbReference type="Google" id="ProtNLM"/>
    </source>
</evidence>
<dbReference type="AlphaFoldDB" id="A0AAD5RV79"/>
<keyword evidence="1" id="KW-0175">Coiled coil</keyword>
<organism evidence="3 4">
    <name type="scientific">Zalerion maritima</name>
    <dbReference type="NCBI Taxonomy" id="339359"/>
    <lineage>
        <taxon>Eukaryota</taxon>
        <taxon>Fungi</taxon>
        <taxon>Dikarya</taxon>
        <taxon>Ascomycota</taxon>
        <taxon>Pezizomycotina</taxon>
        <taxon>Sordariomycetes</taxon>
        <taxon>Lulworthiomycetidae</taxon>
        <taxon>Lulworthiales</taxon>
        <taxon>Lulworthiaceae</taxon>
        <taxon>Zalerion</taxon>
    </lineage>
</organism>
<protein>
    <recommendedName>
        <fullName evidence="5">Urease accessory protein UreD</fullName>
    </recommendedName>
</protein>
<accession>A0AAD5RV79</accession>
<keyword evidence="4" id="KW-1185">Reference proteome</keyword>
<name>A0AAD5RV79_9PEZI</name>
<feature type="coiled-coil region" evidence="1">
    <location>
        <begin position="164"/>
        <end position="193"/>
    </location>
</feature>
<sequence length="310" mass="35030">MPSFDLPPSEIAKPLPVTLSRGPSKTSKSKGKPRSQPQSETKSRKRKRGGTDDVDDTPRAFKRLIALSEGKKVLSGLDSGQPKRKTKSRKAKGETESTNETQPTDDVPEMPKIRPGERLRDFSARVDAALPLAGLVSKTVKDGKDPLGFKVHRTRKERKMHKLYDQWRQEEAKIQAQNEEELEQAEEEELDKEISGVKWKFDDFTEGPAKGKRKKGKKGKWLGESAEREEDPWQELKKKRGEVKTGLHDVVQAPPELVNKPQKRLAVRGSAVVEIDSVPKAAGSLRRREELQSIRQDVVDKYRQLMSGKR</sequence>
<proteinExistence type="predicted"/>
<dbReference type="Proteomes" id="UP001201980">
    <property type="component" value="Unassembled WGS sequence"/>
</dbReference>
<reference evidence="3" key="1">
    <citation type="submission" date="2022-07" db="EMBL/GenBank/DDBJ databases">
        <title>Draft genome sequence of Zalerion maritima ATCC 34329, a (micro)plastics degrading marine fungus.</title>
        <authorList>
            <person name="Paco A."/>
            <person name="Goncalves M.F.M."/>
            <person name="Rocha-Santos T.A.P."/>
            <person name="Alves A."/>
        </authorList>
    </citation>
    <scope>NUCLEOTIDE SEQUENCE</scope>
    <source>
        <strain evidence="3">ATCC 34329</strain>
    </source>
</reference>
<feature type="compositionally biased region" description="Basic residues" evidence="2">
    <location>
        <begin position="210"/>
        <end position="220"/>
    </location>
</feature>
<feature type="region of interest" description="Disordered" evidence="2">
    <location>
        <begin position="203"/>
        <end position="248"/>
    </location>
</feature>